<accession>A0A2K2F9V0</accession>
<reference evidence="1 2" key="1">
    <citation type="submission" date="2017-06" db="EMBL/GenBank/DDBJ databases">
        <title>Investigating the central metabolism of Clostridium thermosuccinogenes.</title>
        <authorList>
            <person name="Koendjbiharie J.G."/>
            <person name="van Kranenburg R."/>
        </authorList>
    </citation>
    <scope>NUCLEOTIDE SEQUENCE [LARGE SCALE GENOMIC DNA]</scope>
    <source>
        <strain evidence="1 2">DSM 5806</strain>
    </source>
</reference>
<dbReference type="InterPro" id="IPR014718">
    <property type="entry name" value="GH-type_carb-bd"/>
</dbReference>
<proteinExistence type="predicted"/>
<dbReference type="InterPro" id="IPR037481">
    <property type="entry name" value="LacX"/>
</dbReference>
<organism evidence="1 2">
    <name type="scientific">Clostridium thermosuccinogenes</name>
    <dbReference type="NCBI Taxonomy" id="84032"/>
    <lineage>
        <taxon>Bacteria</taxon>
        <taxon>Bacillati</taxon>
        <taxon>Bacillota</taxon>
        <taxon>Clostridia</taxon>
        <taxon>Eubacteriales</taxon>
        <taxon>Clostridiaceae</taxon>
        <taxon>Clostridium</taxon>
    </lineage>
</organism>
<evidence type="ECO:0000313" key="1">
    <source>
        <dbReference type="EMBL" id="PNT96633.1"/>
    </source>
</evidence>
<keyword evidence="2" id="KW-1185">Reference proteome</keyword>
<evidence type="ECO:0008006" key="3">
    <source>
        <dbReference type="Google" id="ProtNLM"/>
    </source>
</evidence>
<dbReference type="InterPro" id="IPR011013">
    <property type="entry name" value="Gal_mutarotase_sf_dom"/>
</dbReference>
<dbReference type="Gene3D" id="2.70.98.10">
    <property type="match status" value="1"/>
</dbReference>
<dbReference type="GO" id="GO:0005975">
    <property type="term" value="P:carbohydrate metabolic process"/>
    <property type="evidence" value="ECO:0007669"/>
    <property type="project" value="InterPro"/>
</dbReference>
<dbReference type="Pfam" id="PF01263">
    <property type="entry name" value="Aldose_epim"/>
    <property type="match status" value="1"/>
</dbReference>
<dbReference type="GO" id="GO:0016853">
    <property type="term" value="F:isomerase activity"/>
    <property type="evidence" value="ECO:0007669"/>
    <property type="project" value="InterPro"/>
</dbReference>
<dbReference type="PANTHER" id="PTHR11122">
    <property type="entry name" value="APOSPORY-ASSOCIATED PROTEIN C-RELATED"/>
    <property type="match status" value="1"/>
</dbReference>
<dbReference type="AlphaFoldDB" id="A0A2K2F9V0"/>
<dbReference type="CDD" id="cd09024">
    <property type="entry name" value="Aldose_epim_lacX"/>
    <property type="match status" value="1"/>
</dbReference>
<dbReference type="EMBL" id="NIOJ01000046">
    <property type="protein sequence ID" value="PNT96633.1"/>
    <property type="molecule type" value="Genomic_DNA"/>
</dbReference>
<dbReference type="GO" id="GO:0030246">
    <property type="term" value="F:carbohydrate binding"/>
    <property type="evidence" value="ECO:0007669"/>
    <property type="project" value="InterPro"/>
</dbReference>
<dbReference type="InterPro" id="IPR008183">
    <property type="entry name" value="Aldose_1/G6P_1-epimerase"/>
</dbReference>
<name>A0A2K2F9V0_9CLOT</name>
<evidence type="ECO:0000313" key="2">
    <source>
        <dbReference type="Proteomes" id="UP000236151"/>
    </source>
</evidence>
<protein>
    <recommendedName>
        <fullName evidence="3">Galactose mutarotase</fullName>
    </recommendedName>
</protein>
<dbReference type="PANTHER" id="PTHR11122:SF13">
    <property type="entry name" value="GLUCOSE-6-PHOSPHATE 1-EPIMERASE"/>
    <property type="match status" value="1"/>
</dbReference>
<gene>
    <name evidence="1" type="ORF">CDQ84_14740</name>
</gene>
<comment type="caution">
    <text evidence="1">The sequence shown here is derived from an EMBL/GenBank/DDBJ whole genome shotgun (WGS) entry which is preliminary data.</text>
</comment>
<sequence length="296" mass="33521">MREESCVLTKLENERMEVYIKNQGAELTGMKLKSNGIQYLWQADPKAWGRHAPVLFPVVGGLKNDSYRFEGKTFNLAKHGFARDMDFETVSVSDRRVEYSLKSNEETLKVYPFEFELIIAYTLDGVSLTVDYKVVNTGDRDMLFSIGAHPAFNCPLEPGETMEDYILEFETEENADTYVIDGNLISDEKLSFLKDSKIVRLSPDMFRNDAIVLENLKSKCVIMKSSKTGKFVRVDFEGFPYLGIWSKAEGAPFLCIEPWYGIGDFVDATGNLEEKKGIMKLAKGQIFSCSHKITIG</sequence>
<dbReference type="KEGG" id="cthd:CDO33_03910"/>
<dbReference type="Proteomes" id="UP000236151">
    <property type="component" value="Unassembled WGS sequence"/>
</dbReference>
<dbReference type="SUPFAM" id="SSF74650">
    <property type="entry name" value="Galactose mutarotase-like"/>
    <property type="match status" value="1"/>
</dbReference>